<gene>
    <name evidence="4" type="ORF">DFJ68_3519</name>
</gene>
<dbReference type="AlphaFoldDB" id="A0A495XZK0"/>
<comment type="caution">
    <text evidence="4">The sequence shown here is derived from an EMBL/GenBank/DDBJ whole genome shotgun (WGS) entry which is preliminary data.</text>
</comment>
<dbReference type="OrthoDB" id="9792003at2"/>
<dbReference type="PANTHER" id="PTHR43391">
    <property type="entry name" value="RETINOL DEHYDROGENASE-RELATED"/>
    <property type="match status" value="1"/>
</dbReference>
<evidence type="ECO:0000313" key="4">
    <source>
        <dbReference type="EMBL" id="RKT80040.1"/>
    </source>
</evidence>
<evidence type="ECO:0000256" key="2">
    <source>
        <dbReference type="ARBA" id="ARBA00023002"/>
    </source>
</evidence>
<name>A0A495XZK0_9MICO</name>
<dbReference type="Gene3D" id="3.40.50.720">
    <property type="entry name" value="NAD(P)-binding Rossmann-like Domain"/>
    <property type="match status" value="1"/>
</dbReference>
<dbReference type="RefSeq" id="WP_121034832.1">
    <property type="nucleotide sequence ID" value="NZ_RBXT01000001.1"/>
</dbReference>
<evidence type="ECO:0000256" key="3">
    <source>
        <dbReference type="RuleBase" id="RU000363"/>
    </source>
</evidence>
<accession>A0A495XZK0</accession>
<dbReference type="Proteomes" id="UP000278440">
    <property type="component" value="Unassembled WGS sequence"/>
</dbReference>
<keyword evidence="2" id="KW-0560">Oxidoreductase</keyword>
<sequence>MSTQAGSPASEHPVTLVTGTSSGIGLHAAVELARRGHTVVATMRDTARSGALEEAARAAGVTLDVRALDVVDHEAARACVEAVVADHGRLDVLLNNAGRGAVATAEQLTVEQVRDQLELNYVAPVHLTQVALPHLRARGGGRVLTVTSVGGVVGQPFADAYCGAKFAVEGFMQSLAPVAQALGVWVSVVEPAAVASDFVGNVDRPAAGSADGNTDGNTDGGDAADVGDPYAGLLGAYLERTAGAFDSAQSAQDAGVAVADACTATAYRFRWQTSEAAERFVGLSLGDLDGERVLGATRTWLG</sequence>
<comment type="similarity">
    <text evidence="1 3">Belongs to the short-chain dehydrogenases/reductases (SDR) family.</text>
</comment>
<dbReference type="SUPFAM" id="SSF51735">
    <property type="entry name" value="NAD(P)-binding Rossmann-fold domains"/>
    <property type="match status" value="1"/>
</dbReference>
<dbReference type="GO" id="GO:0005829">
    <property type="term" value="C:cytosol"/>
    <property type="evidence" value="ECO:0007669"/>
    <property type="project" value="TreeGrafter"/>
</dbReference>
<dbReference type="Pfam" id="PF00106">
    <property type="entry name" value="adh_short"/>
    <property type="match status" value="1"/>
</dbReference>
<organism evidence="4 5">
    <name type="scientific">Terracoccus luteus</name>
    <dbReference type="NCBI Taxonomy" id="53356"/>
    <lineage>
        <taxon>Bacteria</taxon>
        <taxon>Bacillati</taxon>
        <taxon>Actinomycetota</taxon>
        <taxon>Actinomycetes</taxon>
        <taxon>Micrococcales</taxon>
        <taxon>Intrasporangiaceae</taxon>
        <taxon>Terracoccus</taxon>
    </lineage>
</organism>
<evidence type="ECO:0000256" key="1">
    <source>
        <dbReference type="ARBA" id="ARBA00006484"/>
    </source>
</evidence>
<dbReference type="PRINTS" id="PR00080">
    <property type="entry name" value="SDRFAMILY"/>
</dbReference>
<dbReference type="InterPro" id="IPR020904">
    <property type="entry name" value="Sc_DH/Rdtase_CS"/>
</dbReference>
<evidence type="ECO:0000313" key="5">
    <source>
        <dbReference type="Proteomes" id="UP000278440"/>
    </source>
</evidence>
<proteinExistence type="inferred from homology"/>
<dbReference type="EMBL" id="RBXT01000001">
    <property type="protein sequence ID" value="RKT80040.1"/>
    <property type="molecule type" value="Genomic_DNA"/>
</dbReference>
<keyword evidence="5" id="KW-1185">Reference proteome</keyword>
<dbReference type="PRINTS" id="PR00081">
    <property type="entry name" value="GDHRDH"/>
</dbReference>
<dbReference type="PROSITE" id="PS00061">
    <property type="entry name" value="ADH_SHORT"/>
    <property type="match status" value="1"/>
</dbReference>
<protein>
    <submittedName>
        <fullName evidence="4">Short-subunit dehydrogenase</fullName>
    </submittedName>
</protein>
<dbReference type="PANTHER" id="PTHR43391:SF86">
    <property type="entry name" value="SHORT-CHAIN DEHYDROGENASE_REDUCTASE FAMILY PROTEIN"/>
    <property type="match status" value="1"/>
</dbReference>
<dbReference type="InterPro" id="IPR002347">
    <property type="entry name" value="SDR_fam"/>
</dbReference>
<dbReference type="GO" id="GO:0016491">
    <property type="term" value="F:oxidoreductase activity"/>
    <property type="evidence" value="ECO:0007669"/>
    <property type="project" value="UniProtKB-KW"/>
</dbReference>
<dbReference type="InterPro" id="IPR036291">
    <property type="entry name" value="NAD(P)-bd_dom_sf"/>
</dbReference>
<reference evidence="4 5" key="1">
    <citation type="submission" date="2018-10" db="EMBL/GenBank/DDBJ databases">
        <title>Sequencing the genomes of 1000 actinobacteria strains.</title>
        <authorList>
            <person name="Klenk H.-P."/>
        </authorList>
    </citation>
    <scope>NUCLEOTIDE SEQUENCE [LARGE SCALE GENOMIC DNA]</scope>
    <source>
        <strain evidence="4 5">DSM 44267</strain>
    </source>
</reference>